<evidence type="ECO:0000313" key="2">
    <source>
        <dbReference type="EMBL" id="ROH88091.1"/>
    </source>
</evidence>
<keyword evidence="1" id="KW-0472">Membrane</keyword>
<accession>A0A3N0V678</accession>
<organism evidence="2 3">
    <name type="scientific">Pseudomethylobacillus aquaticus</name>
    <dbReference type="NCBI Taxonomy" id="2676064"/>
    <lineage>
        <taxon>Bacteria</taxon>
        <taxon>Pseudomonadati</taxon>
        <taxon>Pseudomonadota</taxon>
        <taxon>Betaproteobacteria</taxon>
        <taxon>Nitrosomonadales</taxon>
        <taxon>Methylophilaceae</taxon>
        <taxon>Pseudomethylobacillus</taxon>
    </lineage>
</organism>
<dbReference type="Proteomes" id="UP000275137">
    <property type="component" value="Unassembled WGS sequence"/>
</dbReference>
<name>A0A3N0V678_9PROT</name>
<feature type="transmembrane region" description="Helical" evidence="1">
    <location>
        <begin position="9"/>
        <end position="27"/>
    </location>
</feature>
<comment type="caution">
    <text evidence="2">The sequence shown here is derived from an EMBL/GenBank/DDBJ whole genome shotgun (WGS) entry which is preliminary data.</text>
</comment>
<dbReference type="EMBL" id="RJVP01000001">
    <property type="protein sequence ID" value="ROH88091.1"/>
    <property type="molecule type" value="Genomic_DNA"/>
</dbReference>
<dbReference type="AlphaFoldDB" id="A0A3N0V678"/>
<reference evidence="2 3" key="1">
    <citation type="submission" date="2018-10" db="EMBL/GenBank/DDBJ databases">
        <authorList>
            <person name="Chen W.-M."/>
        </authorList>
    </citation>
    <scope>NUCLEOTIDE SEQUENCE [LARGE SCALE GENOMIC DNA]</scope>
    <source>
        <strain evidence="2 3">H-5</strain>
    </source>
</reference>
<keyword evidence="3" id="KW-1185">Reference proteome</keyword>
<feature type="transmembrane region" description="Helical" evidence="1">
    <location>
        <begin position="90"/>
        <end position="108"/>
    </location>
</feature>
<evidence type="ECO:0000256" key="1">
    <source>
        <dbReference type="SAM" id="Phobius"/>
    </source>
</evidence>
<evidence type="ECO:0000313" key="3">
    <source>
        <dbReference type="Proteomes" id="UP000275137"/>
    </source>
</evidence>
<gene>
    <name evidence="2" type="ORF">ED236_00995</name>
</gene>
<sequence length="137" mass="15467">MALHRHKSLMWMIVLWFALLQTMAPFIHGHLDQAHLGIEEAHEAHGLHLHASEHDHGFDQPSGQFLHEASHVVHTIAIAPGINKEQDSLVASQLALLFLIALLVLLTSRQRVNSFYSRALVPHFKWRLAPPRAPPAR</sequence>
<keyword evidence="1" id="KW-1133">Transmembrane helix</keyword>
<proteinExistence type="predicted"/>
<protein>
    <submittedName>
        <fullName evidence="2">Uncharacterized protein</fullName>
    </submittedName>
</protein>
<dbReference type="RefSeq" id="WP_123236085.1">
    <property type="nucleotide sequence ID" value="NZ_RJVP01000001.1"/>
</dbReference>
<keyword evidence="1" id="KW-0812">Transmembrane</keyword>